<keyword evidence="1" id="KW-0406">Ion transport</keyword>
<dbReference type="InterPro" id="IPR000595">
    <property type="entry name" value="cNMP-bd_dom"/>
</dbReference>
<dbReference type="GO" id="GO:0016020">
    <property type="term" value="C:membrane"/>
    <property type="evidence" value="ECO:0007669"/>
    <property type="project" value="UniProtKB-SubCell"/>
</dbReference>
<keyword evidence="2" id="KW-0407">Ion channel</keyword>
<dbReference type="EMBL" id="LFYR01000757">
    <property type="protein sequence ID" value="KMZ69608.1"/>
    <property type="molecule type" value="Genomic_DNA"/>
</dbReference>
<protein>
    <submittedName>
        <fullName evidence="3">Cyclic nucleotide gated channel</fullName>
    </submittedName>
</protein>
<evidence type="ECO:0000313" key="3">
    <source>
        <dbReference type="EMBL" id="KMZ69608.1"/>
    </source>
</evidence>
<dbReference type="PANTHER" id="PTHR45651">
    <property type="entry name" value="CYCLIC NUCLEOTIDE-GATED ION CHANNEL 15-RELATED-RELATED"/>
    <property type="match status" value="1"/>
</dbReference>
<gene>
    <name evidence="3" type="ORF">ZOSMA_20G00870</name>
</gene>
<evidence type="ECO:0000256" key="1">
    <source>
        <dbReference type="ARBA" id="ARBA00023286"/>
    </source>
</evidence>
<proteinExistence type="predicted"/>
<keyword evidence="4" id="KW-1185">Reference proteome</keyword>
<organism evidence="3 4">
    <name type="scientific">Zostera marina</name>
    <name type="common">Eelgrass</name>
    <dbReference type="NCBI Taxonomy" id="29655"/>
    <lineage>
        <taxon>Eukaryota</taxon>
        <taxon>Viridiplantae</taxon>
        <taxon>Streptophyta</taxon>
        <taxon>Embryophyta</taxon>
        <taxon>Tracheophyta</taxon>
        <taxon>Spermatophyta</taxon>
        <taxon>Magnoliopsida</taxon>
        <taxon>Liliopsida</taxon>
        <taxon>Zosteraceae</taxon>
        <taxon>Zostera</taxon>
    </lineage>
</organism>
<dbReference type="Gene3D" id="2.60.120.10">
    <property type="entry name" value="Jelly Rolls"/>
    <property type="match status" value="1"/>
</dbReference>
<dbReference type="Proteomes" id="UP000036987">
    <property type="component" value="Unassembled WGS sequence"/>
</dbReference>
<dbReference type="SUPFAM" id="SSF51206">
    <property type="entry name" value="cAMP-binding domain-like"/>
    <property type="match status" value="1"/>
</dbReference>
<dbReference type="OrthoDB" id="421226at2759"/>
<evidence type="ECO:0000256" key="2">
    <source>
        <dbReference type="ARBA" id="ARBA00023303"/>
    </source>
</evidence>
<keyword evidence="1" id="KW-0813">Transport</keyword>
<dbReference type="CDD" id="cd00038">
    <property type="entry name" value="CAP_ED"/>
    <property type="match status" value="1"/>
</dbReference>
<dbReference type="GO" id="GO:0034220">
    <property type="term" value="P:monoatomic ion transmembrane transport"/>
    <property type="evidence" value="ECO:0007669"/>
    <property type="project" value="UniProtKB-KW"/>
</dbReference>
<dbReference type="InterPro" id="IPR014710">
    <property type="entry name" value="RmlC-like_jellyroll"/>
</dbReference>
<reference evidence="4" key="1">
    <citation type="journal article" date="2016" name="Nature">
        <title>The genome of the seagrass Zostera marina reveals angiosperm adaptation to the sea.</title>
        <authorList>
            <person name="Olsen J.L."/>
            <person name="Rouze P."/>
            <person name="Verhelst B."/>
            <person name="Lin Y.-C."/>
            <person name="Bayer T."/>
            <person name="Collen J."/>
            <person name="Dattolo E."/>
            <person name="De Paoli E."/>
            <person name="Dittami S."/>
            <person name="Maumus F."/>
            <person name="Michel G."/>
            <person name="Kersting A."/>
            <person name="Lauritano C."/>
            <person name="Lohaus R."/>
            <person name="Toepel M."/>
            <person name="Tonon T."/>
            <person name="Vanneste K."/>
            <person name="Amirebrahimi M."/>
            <person name="Brakel J."/>
            <person name="Bostroem C."/>
            <person name="Chovatia M."/>
            <person name="Grimwood J."/>
            <person name="Jenkins J.W."/>
            <person name="Jueterbock A."/>
            <person name="Mraz A."/>
            <person name="Stam W.T."/>
            <person name="Tice H."/>
            <person name="Bornberg-Bauer E."/>
            <person name="Green P.J."/>
            <person name="Pearson G.A."/>
            <person name="Procaccini G."/>
            <person name="Duarte C.M."/>
            <person name="Schmutz J."/>
            <person name="Reusch T.B.H."/>
            <person name="Van de Peer Y."/>
        </authorList>
    </citation>
    <scope>NUCLEOTIDE SEQUENCE [LARGE SCALE GENOMIC DNA]</scope>
    <source>
        <strain evidence="4">cv. Finnish</strain>
    </source>
</reference>
<dbReference type="InterPro" id="IPR018490">
    <property type="entry name" value="cNMP-bd_dom_sf"/>
</dbReference>
<sequence length="221" mass="25897">HVREAERFSWTATRGVNEEGLLESLPENIQRDIRRHLFSFLKKVRIFTQVDDDPIFDFVSKRMRQTLYLKDTKIFEKKSPVEKIVFIVRGKVKSIGEDGNETFLSEGDVCGDELLACYLKHTSVNKDGKKDDFFWQGLRSTATVICENNVEAFCLYAADLENVNTQFTRYLQQPRVQGAIRYQSIYWRKKAASSIQREWRVRTRRLSKINGSSRLTLESYH</sequence>
<accession>A0A0K9PKQ1</accession>
<keyword evidence="1" id="KW-1071">Ligand-gated ion channel</keyword>
<feature type="non-terminal residue" evidence="3">
    <location>
        <position position="1"/>
    </location>
</feature>
<comment type="caution">
    <text evidence="3">The sequence shown here is derived from an EMBL/GenBank/DDBJ whole genome shotgun (WGS) entry which is preliminary data.</text>
</comment>
<name>A0A0K9PKQ1_ZOSMR</name>
<evidence type="ECO:0000313" key="4">
    <source>
        <dbReference type="Proteomes" id="UP000036987"/>
    </source>
</evidence>
<dbReference type="AlphaFoldDB" id="A0A0K9PKQ1"/>
<dbReference type="PANTHER" id="PTHR45651:SF11">
    <property type="entry name" value="CYCLIC NUCLEOTIDE-GATED ION CHANNEL 20, CHLOROPLASTIC-RELATED"/>
    <property type="match status" value="1"/>
</dbReference>